<accession>A0A835HGE8</accession>
<gene>
    <name evidence="2" type="ORF">IFM89_033117</name>
</gene>
<organism evidence="2 3">
    <name type="scientific">Coptis chinensis</name>
    <dbReference type="NCBI Taxonomy" id="261450"/>
    <lineage>
        <taxon>Eukaryota</taxon>
        <taxon>Viridiplantae</taxon>
        <taxon>Streptophyta</taxon>
        <taxon>Embryophyta</taxon>
        <taxon>Tracheophyta</taxon>
        <taxon>Spermatophyta</taxon>
        <taxon>Magnoliopsida</taxon>
        <taxon>Ranunculales</taxon>
        <taxon>Ranunculaceae</taxon>
        <taxon>Coptidoideae</taxon>
        <taxon>Coptis</taxon>
    </lineage>
</organism>
<sequence>MRYKTRSSDIRLCLLLVWYSLAGLVSAGLVSADQFRDAKSIPDNAMSSTVVKAGHILVVPLPGPSGTRKCTGFAYFTPALDHVNNFYCSEAHQNFC</sequence>
<feature type="signal peptide" evidence="1">
    <location>
        <begin position="1"/>
        <end position="27"/>
    </location>
</feature>
<proteinExistence type="predicted"/>
<dbReference type="AlphaFoldDB" id="A0A835HGE8"/>
<keyword evidence="1" id="KW-0732">Signal</keyword>
<reference evidence="2 3" key="1">
    <citation type="submission" date="2020-10" db="EMBL/GenBank/DDBJ databases">
        <title>The Coptis chinensis genome and diversification of protoberbering-type alkaloids.</title>
        <authorList>
            <person name="Wang B."/>
            <person name="Shu S."/>
            <person name="Song C."/>
            <person name="Liu Y."/>
        </authorList>
    </citation>
    <scope>NUCLEOTIDE SEQUENCE [LARGE SCALE GENOMIC DNA]</scope>
    <source>
        <strain evidence="2">HL-2020</strain>
        <tissue evidence="2">Leaf</tissue>
    </source>
</reference>
<dbReference type="Proteomes" id="UP000631114">
    <property type="component" value="Unassembled WGS sequence"/>
</dbReference>
<feature type="chain" id="PRO_5032594601" evidence="1">
    <location>
        <begin position="28"/>
        <end position="96"/>
    </location>
</feature>
<keyword evidence="3" id="KW-1185">Reference proteome</keyword>
<evidence type="ECO:0000313" key="3">
    <source>
        <dbReference type="Proteomes" id="UP000631114"/>
    </source>
</evidence>
<name>A0A835HGE8_9MAGN</name>
<protein>
    <submittedName>
        <fullName evidence="2">Uncharacterized protein</fullName>
    </submittedName>
</protein>
<comment type="caution">
    <text evidence="2">The sequence shown here is derived from an EMBL/GenBank/DDBJ whole genome shotgun (WGS) entry which is preliminary data.</text>
</comment>
<dbReference type="EMBL" id="JADFTS010000007">
    <property type="protein sequence ID" value="KAF9598919.1"/>
    <property type="molecule type" value="Genomic_DNA"/>
</dbReference>
<evidence type="ECO:0000256" key="1">
    <source>
        <dbReference type="SAM" id="SignalP"/>
    </source>
</evidence>
<evidence type="ECO:0000313" key="2">
    <source>
        <dbReference type="EMBL" id="KAF9598919.1"/>
    </source>
</evidence>